<dbReference type="Pfam" id="PF11987">
    <property type="entry name" value="IF-2"/>
    <property type="match status" value="1"/>
</dbReference>
<dbReference type="CDD" id="cd03703">
    <property type="entry name" value="aeIF5B_II"/>
    <property type="match status" value="1"/>
</dbReference>
<dbReference type="GO" id="GO:0005739">
    <property type="term" value="C:mitochondrion"/>
    <property type="evidence" value="ECO:0007669"/>
    <property type="project" value="TreeGrafter"/>
</dbReference>
<feature type="region of interest" description="Disordered" evidence="13">
    <location>
        <begin position="1"/>
        <end position="87"/>
    </location>
</feature>
<dbReference type="SUPFAM" id="SSF52540">
    <property type="entry name" value="P-loop containing nucleoside triphosphate hydrolases"/>
    <property type="match status" value="1"/>
</dbReference>
<dbReference type="VEuPathDB" id="CryptoDB:GNI_060000"/>
<dbReference type="RefSeq" id="XP_011134498.1">
    <property type="nucleotide sequence ID" value="XM_011136196.1"/>
</dbReference>
<evidence type="ECO:0000313" key="15">
    <source>
        <dbReference type="EMBL" id="EZG69093.1"/>
    </source>
</evidence>
<dbReference type="EMBL" id="AFNH02000455">
    <property type="protein sequence ID" value="EZG69093.1"/>
    <property type="molecule type" value="Genomic_DNA"/>
</dbReference>
<organism evidence="15 16">
    <name type="scientific">Gregarina niphandrodes</name>
    <name type="common">Septate eugregarine</name>
    <dbReference type="NCBI Taxonomy" id="110365"/>
    <lineage>
        <taxon>Eukaryota</taxon>
        <taxon>Sar</taxon>
        <taxon>Alveolata</taxon>
        <taxon>Apicomplexa</taxon>
        <taxon>Conoidasida</taxon>
        <taxon>Gregarinasina</taxon>
        <taxon>Eugregarinorida</taxon>
        <taxon>Gregarinidae</taxon>
        <taxon>Gregarina</taxon>
    </lineage>
</organism>
<dbReference type="eggNOG" id="KOG1144">
    <property type="taxonomic scope" value="Eukaryota"/>
</dbReference>
<comment type="similarity">
    <text evidence="2">Belongs to the TRAFAC class translation factor GTPase superfamily. Classic translation factor GTPase family. IF-2 subfamily.</text>
</comment>
<keyword evidence="11" id="KW-0342">GTP-binding</keyword>
<dbReference type="CDD" id="cd16266">
    <property type="entry name" value="IF2_aeIF5B_IV"/>
    <property type="match status" value="1"/>
</dbReference>
<keyword evidence="6 15" id="KW-0396">Initiation factor</keyword>
<evidence type="ECO:0000256" key="3">
    <source>
        <dbReference type="ARBA" id="ARBA00011986"/>
    </source>
</evidence>
<keyword evidence="5" id="KW-0963">Cytoplasm</keyword>
<accession>A0A023B8H4</accession>
<dbReference type="FunFam" id="2.40.30.10:FF:000013">
    <property type="entry name" value="eukaryotic translation initiation factor 5B"/>
    <property type="match status" value="1"/>
</dbReference>
<dbReference type="InterPro" id="IPR009000">
    <property type="entry name" value="Transl_B-barrel_sf"/>
</dbReference>
<proteinExistence type="inferred from homology"/>
<dbReference type="InterPro" id="IPR015760">
    <property type="entry name" value="TIF_IF2"/>
</dbReference>
<evidence type="ECO:0000313" key="16">
    <source>
        <dbReference type="Proteomes" id="UP000019763"/>
    </source>
</evidence>
<dbReference type="InterPro" id="IPR029459">
    <property type="entry name" value="EFTU-type"/>
</dbReference>
<dbReference type="PANTHER" id="PTHR43381">
    <property type="entry name" value="TRANSLATION INITIATION FACTOR IF-2-RELATED"/>
    <property type="match status" value="1"/>
</dbReference>
<keyword evidence="7" id="KW-0479">Metal-binding</keyword>
<dbReference type="PANTHER" id="PTHR43381:SF4">
    <property type="entry name" value="EUKARYOTIC TRANSLATION INITIATION FACTOR 5B"/>
    <property type="match status" value="1"/>
</dbReference>
<evidence type="ECO:0000259" key="14">
    <source>
        <dbReference type="PROSITE" id="PS51722"/>
    </source>
</evidence>
<evidence type="ECO:0000256" key="9">
    <source>
        <dbReference type="ARBA" id="ARBA00022801"/>
    </source>
</evidence>
<evidence type="ECO:0000256" key="6">
    <source>
        <dbReference type="ARBA" id="ARBA00022540"/>
    </source>
</evidence>
<protein>
    <recommendedName>
        <fullName evidence="4">Eukaryotic translation initiation factor 5B</fullName>
        <ecNumber evidence="3">3.6.5.3</ecNumber>
    </recommendedName>
    <alternativeName>
        <fullName evidence="12">Translation initiation factor IF-2</fullName>
    </alternativeName>
</protein>
<dbReference type="OrthoDB" id="4928at2759"/>
<dbReference type="OMA" id="QLMWCAN"/>
<evidence type="ECO:0000256" key="7">
    <source>
        <dbReference type="ARBA" id="ARBA00022723"/>
    </source>
</evidence>
<evidence type="ECO:0000256" key="5">
    <source>
        <dbReference type="ARBA" id="ARBA00022490"/>
    </source>
</evidence>
<comment type="subcellular location">
    <subcellularLocation>
        <location evidence="1">Cytoplasm</location>
    </subcellularLocation>
</comment>
<dbReference type="InterPro" id="IPR023115">
    <property type="entry name" value="TIF_IF2_dom3"/>
</dbReference>
<sequence>MGSDSECEDWEDTSSESEVLEDESPQTRKDVSRERQGAKQADVSKQVNAFRQAGASKQAAVVGKQSALPKQAAAKQKGGKKSAPIDYSDQKFRSPILCIMGHVDTGKTKLLDKIRRTNVGEKEAGGITQQIGATFFPRESLLTQCHKIDRKLNLQVPGLLIIDTPGHASFSNLRKRGSSLCDLAILVVDIMHGLEPQTRESIQMLKQRRCPFVVALNKVDRIYGWMSDEWAPFMKTIKAQKKSVTELFRDRARACVLELIETEGLNFALYTENQDPKKTIQVVPTSAVTGEGIPDLLCTVVKLTQTLMAQKITLDEENVECSVLEVKTVEGLGTTIDVILVGGALSEGDTIVVCGMNEAIVTQIRTLLTPHPMKELRVKGEYLRHKRICAAMGLKIAAPNLEGAVAGTMIKVVRNPKDEDLIEELKDEVQQDMSGIFKAIDKTSDGVHVVASTLGSLEALLDFLKESNIPVNGISIGTVHKIAVLQANTMNERGCNEYAAILAFDVKVDSEAEKAAKEHDVKIFCADIIYHLFDMFTKHIQDYREEQKRSKSKEAIFPCMLRILPNCIYNKKAPLVFGVKVEDGLLRVGTPLIVPDRECKIGSVESIELEQKPVDSARKGQEVCIKVTGDQNVTFGRHFDEKSRIVSNISRASINVMKTHFRDELTE</sequence>
<feature type="non-terminal residue" evidence="15">
    <location>
        <position position="667"/>
    </location>
</feature>
<name>A0A023B8H4_GRENI</name>
<dbReference type="PROSITE" id="PS51722">
    <property type="entry name" value="G_TR_2"/>
    <property type="match status" value="1"/>
</dbReference>
<evidence type="ECO:0000256" key="10">
    <source>
        <dbReference type="ARBA" id="ARBA00022917"/>
    </source>
</evidence>
<feature type="compositionally biased region" description="Low complexity" evidence="13">
    <location>
        <begin position="64"/>
        <end position="84"/>
    </location>
</feature>
<dbReference type="Gene3D" id="3.40.50.10050">
    <property type="entry name" value="Translation initiation factor IF- 2, domain 3"/>
    <property type="match status" value="1"/>
</dbReference>
<gene>
    <name evidence="15" type="ORF">GNI_060000</name>
</gene>
<evidence type="ECO:0000256" key="11">
    <source>
        <dbReference type="ARBA" id="ARBA00023134"/>
    </source>
</evidence>
<dbReference type="AlphaFoldDB" id="A0A023B8H4"/>
<evidence type="ECO:0000256" key="13">
    <source>
        <dbReference type="SAM" id="MobiDB-lite"/>
    </source>
</evidence>
<dbReference type="NCBIfam" id="TIGR00231">
    <property type="entry name" value="small_GTP"/>
    <property type="match status" value="1"/>
</dbReference>
<dbReference type="FunFam" id="3.40.50.10050:FF:000002">
    <property type="entry name" value="Eukaryotic translation initiation factor 5B"/>
    <property type="match status" value="1"/>
</dbReference>
<dbReference type="EC" id="3.6.5.3" evidence="3"/>
<dbReference type="InterPro" id="IPR000795">
    <property type="entry name" value="T_Tr_GTP-bd_dom"/>
</dbReference>
<feature type="domain" description="Tr-type G" evidence="14">
    <location>
        <begin position="92"/>
        <end position="308"/>
    </location>
</feature>
<dbReference type="GeneID" id="22912201"/>
<dbReference type="GO" id="GO:0003743">
    <property type="term" value="F:translation initiation factor activity"/>
    <property type="evidence" value="ECO:0007669"/>
    <property type="project" value="UniProtKB-KW"/>
</dbReference>
<dbReference type="InterPro" id="IPR005225">
    <property type="entry name" value="Small_GTP-bd"/>
</dbReference>
<comment type="caution">
    <text evidence="15">The sequence shown here is derived from an EMBL/GenBank/DDBJ whole genome shotgun (WGS) entry which is preliminary data.</text>
</comment>
<dbReference type="GO" id="GO:0046872">
    <property type="term" value="F:metal ion binding"/>
    <property type="evidence" value="ECO:0007669"/>
    <property type="project" value="UniProtKB-KW"/>
</dbReference>
<dbReference type="PRINTS" id="PR00315">
    <property type="entry name" value="ELONGATNFCT"/>
</dbReference>
<evidence type="ECO:0000256" key="12">
    <source>
        <dbReference type="ARBA" id="ARBA00032478"/>
    </source>
</evidence>
<dbReference type="GO" id="GO:0003924">
    <property type="term" value="F:GTPase activity"/>
    <property type="evidence" value="ECO:0007669"/>
    <property type="project" value="InterPro"/>
</dbReference>
<keyword evidence="16" id="KW-1185">Reference proteome</keyword>
<dbReference type="Pfam" id="PF14578">
    <property type="entry name" value="GTP_EFTU_D4"/>
    <property type="match status" value="1"/>
</dbReference>
<feature type="compositionally biased region" description="Basic and acidic residues" evidence="13">
    <location>
        <begin position="25"/>
        <end position="37"/>
    </location>
</feature>
<dbReference type="SUPFAM" id="SSF52156">
    <property type="entry name" value="Initiation factor IF2/eIF5b, domain 3"/>
    <property type="match status" value="1"/>
</dbReference>
<keyword evidence="9" id="KW-0378">Hydrolase</keyword>
<dbReference type="InterPro" id="IPR027417">
    <property type="entry name" value="P-loop_NTPase"/>
</dbReference>
<keyword evidence="10" id="KW-0648">Protein biosynthesis</keyword>
<dbReference type="SUPFAM" id="SSF50447">
    <property type="entry name" value="Translation proteins"/>
    <property type="match status" value="1"/>
</dbReference>
<reference evidence="15" key="1">
    <citation type="submission" date="2013-12" db="EMBL/GenBank/DDBJ databases">
        <authorList>
            <person name="Omoto C.K."/>
            <person name="Sibley D."/>
            <person name="Venepally P."/>
            <person name="Hadjithomas M."/>
            <person name="Karamycheva S."/>
            <person name="Brunk B."/>
            <person name="Roos D."/>
            <person name="Caler E."/>
            <person name="Lorenzi H."/>
        </authorList>
    </citation>
    <scope>NUCLEOTIDE SEQUENCE</scope>
</reference>
<dbReference type="InterPro" id="IPR036925">
    <property type="entry name" value="TIF_IF2_dom3_sf"/>
</dbReference>
<keyword evidence="8" id="KW-0547">Nucleotide-binding</keyword>
<dbReference type="Proteomes" id="UP000019763">
    <property type="component" value="Unassembled WGS sequence"/>
</dbReference>
<dbReference type="FunFam" id="3.40.50.300:FF:000112">
    <property type="entry name" value="Eukaryotic translation initiation factor 5B"/>
    <property type="match status" value="1"/>
</dbReference>
<dbReference type="Gene3D" id="3.40.50.300">
    <property type="entry name" value="P-loop containing nucleotide triphosphate hydrolases"/>
    <property type="match status" value="1"/>
</dbReference>
<dbReference type="CDD" id="cd01887">
    <property type="entry name" value="IF2_eIF5B"/>
    <property type="match status" value="1"/>
</dbReference>
<dbReference type="NCBIfam" id="NF003078">
    <property type="entry name" value="PRK04004.1"/>
    <property type="match status" value="1"/>
</dbReference>
<evidence type="ECO:0000256" key="2">
    <source>
        <dbReference type="ARBA" id="ARBA00007733"/>
    </source>
</evidence>
<feature type="compositionally biased region" description="Acidic residues" evidence="13">
    <location>
        <begin position="1"/>
        <end position="24"/>
    </location>
</feature>
<evidence type="ECO:0000256" key="1">
    <source>
        <dbReference type="ARBA" id="ARBA00004496"/>
    </source>
</evidence>
<dbReference type="Gene3D" id="2.40.30.10">
    <property type="entry name" value="Translation factors"/>
    <property type="match status" value="2"/>
</dbReference>
<evidence type="ECO:0000256" key="8">
    <source>
        <dbReference type="ARBA" id="ARBA00022741"/>
    </source>
</evidence>
<dbReference type="Pfam" id="PF00009">
    <property type="entry name" value="GTP_EFTU"/>
    <property type="match status" value="1"/>
</dbReference>
<dbReference type="GO" id="GO:0005525">
    <property type="term" value="F:GTP binding"/>
    <property type="evidence" value="ECO:0007669"/>
    <property type="project" value="UniProtKB-KW"/>
</dbReference>
<evidence type="ECO:0000256" key="4">
    <source>
        <dbReference type="ARBA" id="ARBA00013824"/>
    </source>
</evidence>